<dbReference type="CDD" id="cd13590">
    <property type="entry name" value="PBP2_PotD_PotF_like"/>
    <property type="match status" value="1"/>
</dbReference>
<evidence type="ECO:0000313" key="6">
    <source>
        <dbReference type="Proteomes" id="UP000001887"/>
    </source>
</evidence>
<dbReference type="GO" id="GO:0042597">
    <property type="term" value="C:periplasmic space"/>
    <property type="evidence" value="ECO:0007669"/>
    <property type="project" value="UniProtKB-SubCell"/>
</dbReference>
<dbReference type="eggNOG" id="COG0687">
    <property type="taxonomic scope" value="Bacteria"/>
</dbReference>
<reference evidence="5 6" key="1">
    <citation type="journal article" date="2009" name="Stand. Genomic Sci.">
        <title>Complete genome sequence of Pirellula staleyi type strain (ATCC 27377).</title>
        <authorList>
            <person name="Clum A."/>
            <person name="Tindall B.J."/>
            <person name="Sikorski J."/>
            <person name="Ivanova N."/>
            <person name="Mavrommatis K."/>
            <person name="Lucas S."/>
            <person name="Glavina del Rio T."/>
            <person name="Nolan M."/>
            <person name="Chen F."/>
            <person name="Tice H."/>
            <person name="Pitluck S."/>
            <person name="Cheng J.F."/>
            <person name="Chertkov O."/>
            <person name="Brettin T."/>
            <person name="Han C."/>
            <person name="Detter J.C."/>
            <person name="Kuske C."/>
            <person name="Bruce D."/>
            <person name="Goodwin L."/>
            <person name="Ovchinikova G."/>
            <person name="Pati A."/>
            <person name="Mikhailova N."/>
            <person name="Chen A."/>
            <person name="Palaniappan K."/>
            <person name="Land M."/>
            <person name="Hauser L."/>
            <person name="Chang Y.J."/>
            <person name="Jeffries C.D."/>
            <person name="Chain P."/>
            <person name="Rohde M."/>
            <person name="Goker M."/>
            <person name="Bristow J."/>
            <person name="Eisen J.A."/>
            <person name="Markowitz V."/>
            <person name="Hugenholtz P."/>
            <person name="Kyrpides N.C."/>
            <person name="Klenk H.P."/>
            <person name="Lapidus A."/>
        </authorList>
    </citation>
    <scope>NUCLEOTIDE SEQUENCE [LARGE SCALE GENOMIC DNA]</scope>
    <source>
        <strain evidence="6">ATCC 27377 / DSM 6068 / ICPB 4128</strain>
    </source>
</reference>
<name>D2R0L2_PIRSD</name>
<proteinExistence type="predicted"/>
<keyword evidence="4" id="KW-0574">Periplasm</keyword>
<dbReference type="SUPFAM" id="SSF53850">
    <property type="entry name" value="Periplasmic binding protein-like II"/>
    <property type="match status" value="1"/>
</dbReference>
<gene>
    <name evidence="5" type="ordered locus">Psta_1936</name>
</gene>
<evidence type="ECO:0000256" key="4">
    <source>
        <dbReference type="ARBA" id="ARBA00022764"/>
    </source>
</evidence>
<evidence type="ECO:0000256" key="2">
    <source>
        <dbReference type="ARBA" id="ARBA00022448"/>
    </source>
</evidence>
<keyword evidence="3" id="KW-0732">Signal</keyword>
<keyword evidence="2" id="KW-0813">Transport</keyword>
<dbReference type="Pfam" id="PF13416">
    <property type="entry name" value="SBP_bac_8"/>
    <property type="match status" value="1"/>
</dbReference>
<dbReference type="HOGENOM" id="CLU_026974_1_1_0"/>
<dbReference type="PANTHER" id="PTHR30222">
    <property type="entry name" value="SPERMIDINE/PUTRESCINE-BINDING PERIPLASMIC PROTEIN"/>
    <property type="match status" value="1"/>
</dbReference>
<evidence type="ECO:0000256" key="1">
    <source>
        <dbReference type="ARBA" id="ARBA00004418"/>
    </source>
</evidence>
<dbReference type="PIRSF" id="PIRSF019574">
    <property type="entry name" value="Periplasmic_polyamine_BP"/>
    <property type="match status" value="1"/>
</dbReference>
<dbReference type="InterPro" id="IPR001188">
    <property type="entry name" value="Sperm_putr-bd"/>
</dbReference>
<comment type="subcellular location">
    <subcellularLocation>
        <location evidence="1">Periplasm</location>
    </subcellularLocation>
</comment>
<dbReference type="GO" id="GO:0015846">
    <property type="term" value="P:polyamine transport"/>
    <property type="evidence" value="ECO:0007669"/>
    <property type="project" value="InterPro"/>
</dbReference>
<organism evidence="5 6">
    <name type="scientific">Pirellula staleyi (strain ATCC 27377 / DSM 6068 / ICPB 4128)</name>
    <name type="common">Pirella staleyi</name>
    <dbReference type="NCBI Taxonomy" id="530564"/>
    <lineage>
        <taxon>Bacteria</taxon>
        <taxon>Pseudomonadati</taxon>
        <taxon>Planctomycetota</taxon>
        <taxon>Planctomycetia</taxon>
        <taxon>Pirellulales</taxon>
        <taxon>Pirellulaceae</taxon>
        <taxon>Pirellula</taxon>
    </lineage>
</organism>
<dbReference type="PANTHER" id="PTHR30222:SF17">
    <property type="entry name" value="SPERMIDINE_PUTRESCINE-BINDING PERIPLASMIC PROTEIN"/>
    <property type="match status" value="1"/>
</dbReference>
<keyword evidence="6" id="KW-1185">Reference proteome</keyword>
<accession>D2R0L2</accession>
<evidence type="ECO:0000313" key="5">
    <source>
        <dbReference type="EMBL" id="ADB16610.1"/>
    </source>
</evidence>
<protein>
    <submittedName>
        <fullName evidence="5">Extracellular solute-binding protein family 1</fullName>
    </submittedName>
</protein>
<dbReference type="GO" id="GO:0019808">
    <property type="term" value="F:polyamine binding"/>
    <property type="evidence" value="ECO:0007669"/>
    <property type="project" value="InterPro"/>
</dbReference>
<evidence type="ECO:0000256" key="3">
    <source>
        <dbReference type="ARBA" id="ARBA00022729"/>
    </source>
</evidence>
<dbReference type="KEGG" id="psl:Psta_1936"/>
<dbReference type="STRING" id="530564.Psta_1936"/>
<dbReference type="Gene3D" id="3.40.190.10">
    <property type="entry name" value="Periplasmic binding protein-like II"/>
    <property type="match status" value="2"/>
</dbReference>
<dbReference type="Proteomes" id="UP000001887">
    <property type="component" value="Chromosome"/>
</dbReference>
<dbReference type="EMBL" id="CP001848">
    <property type="protein sequence ID" value="ADB16610.1"/>
    <property type="molecule type" value="Genomic_DNA"/>
</dbReference>
<sequence length="367" mass="41086">MNSPQPSTHRKREQLHRREFGRRSFALSMAAAGALTLGTGCNRETNERRHRLHVFNWSDYIDPDVLAEFEATHDALVVYDNYASETELESRLVTGSSGYDVVFPSDRTMDLLISRKLVEPLDYARLTNASHLDPRFLGHEFDLQNEFSLPYFWGTVAVAIRDDFVSEKVVDFAPLFDPKYRSRIVALDDAENMVAVALLHLGLPMNSTDPEHLRLAGKLLKSQVPLVQAYTSDAYKEKLIAGDAWVAVGWNGDLRQAADEEPHIQVINRAQGTMVWLDSMVIPSGAPHAELAHELINFLLDPAIAARNAEFVHFGSPNTAARALLPDELKNDTAIYPPDDVIAKSVYLKSRGAGIVPVEQVWREVRS</sequence>
<dbReference type="PRINTS" id="PR00909">
    <property type="entry name" value="SPERMDNBNDNG"/>
</dbReference>
<dbReference type="InterPro" id="IPR006059">
    <property type="entry name" value="SBP"/>
</dbReference>
<dbReference type="AlphaFoldDB" id="D2R0L2"/>
<dbReference type="OrthoDB" id="9769319at2"/>